<reference evidence="1 2" key="1">
    <citation type="submission" date="2024-11" db="EMBL/GenBank/DDBJ databases">
        <title>Chromosome-level genome assembly of the freshwater bivalve Anodonta woodiana.</title>
        <authorList>
            <person name="Chen X."/>
        </authorList>
    </citation>
    <scope>NUCLEOTIDE SEQUENCE [LARGE SCALE GENOMIC DNA]</scope>
    <source>
        <strain evidence="1">MN2024</strain>
        <tissue evidence="1">Gills</tissue>
    </source>
</reference>
<keyword evidence="2" id="KW-1185">Reference proteome</keyword>
<accession>A0ABD3VXL8</accession>
<gene>
    <name evidence="1" type="ORF">ACJMK2_043103</name>
</gene>
<dbReference type="AlphaFoldDB" id="A0ABD3VXL8"/>
<comment type="caution">
    <text evidence="1">The sequence shown here is derived from an EMBL/GenBank/DDBJ whole genome shotgun (WGS) entry which is preliminary data.</text>
</comment>
<protein>
    <submittedName>
        <fullName evidence="1">Uncharacterized protein</fullName>
    </submittedName>
</protein>
<name>A0ABD3VXL8_SINWO</name>
<sequence length="945" mass="107454">MTGMAGKRKYEEDFIICVSVIAKCGKSNKKICNNRILEYSTECTWDDVYHDIINDTDFRPHKADVLNVSLSDKLDGMMTFHPDLHEGLHVVKEFNQRLKYVTFTVTLDESVGLDDVSSTTTSRENQQAPPARTAFSVLMSTSVATKLPQLKDTNAERFTAKDELFNGIVKDIEFLVLVNALWYISGNMSTIEERAAHLTRIKHIPERKKQKCPQLTAKDLKLQVQCLFRLISRPFTQHWTIRGDIETLTGCLQSYAGYLEKAIEKQISRQLQMNPVCQIDSNLSIAHRPRQDEILPCYSRLDGQVSQMAMFQPLFFDEDLHLNEPFKRPEQRFRYFEKLCLTIPVHMLRYDPGGGIGAISFIWRITEDGMSSSEMFMRDNQVLHSLRSKLPEYHTRQMRQKFFNAYGNIAGTILPPHILQSIYTTFTNDASADQNKEIDNRVHLSVLGIDPDLVVDLRHLNKGRPNDTFDVFFQTLEKEIQDMVAADERRHNTEHISRFFVLPEGTNIPSESSVLLAFVPKNAHQNVAKLYKGRIPVRLKVQTRQLHAQHQDDHYCSALFKYCRAYATQFRDISNFVCMDDKSKLDFGEPDLFTSTGVRGKKSIVPMNSVLSCLDHDVQSKGSLTPSFVLDVDIPVLVTFKDSIFQASTPFRHIVELETILKAKNENKPALFMYTDGGPDHRVTYGAVKFSLIVLFRRLQLEFLVACRTAPGHSWTNPAERIMSLLNIAFQNTALARELASSDVETILKTCGTDHCRERHYSFQIRRGHDEGCCPTPEREWAWLPDPILDITGQHYKPFDELLGKETTDKDRPSSLKQTVAAVAQEQQGCKNSILVGQTVNCCTKLTARDQRALTHTLEKYDYTCGSVITPDGKSVVRLQLSCAVHIEFPYYASNIGRPDICAHCGAVGAEKSQEMTGRFRTVLPVCQQCLASGKDIPKRNPVKN</sequence>
<evidence type="ECO:0000313" key="2">
    <source>
        <dbReference type="Proteomes" id="UP001634394"/>
    </source>
</evidence>
<organism evidence="1 2">
    <name type="scientific">Sinanodonta woodiana</name>
    <name type="common">Chinese pond mussel</name>
    <name type="synonym">Anodonta woodiana</name>
    <dbReference type="NCBI Taxonomy" id="1069815"/>
    <lineage>
        <taxon>Eukaryota</taxon>
        <taxon>Metazoa</taxon>
        <taxon>Spiralia</taxon>
        <taxon>Lophotrochozoa</taxon>
        <taxon>Mollusca</taxon>
        <taxon>Bivalvia</taxon>
        <taxon>Autobranchia</taxon>
        <taxon>Heteroconchia</taxon>
        <taxon>Palaeoheterodonta</taxon>
        <taxon>Unionida</taxon>
        <taxon>Unionoidea</taxon>
        <taxon>Unionidae</taxon>
        <taxon>Unioninae</taxon>
        <taxon>Sinanodonta</taxon>
    </lineage>
</organism>
<dbReference type="Proteomes" id="UP001634394">
    <property type="component" value="Unassembled WGS sequence"/>
</dbReference>
<evidence type="ECO:0000313" key="1">
    <source>
        <dbReference type="EMBL" id="KAL3865743.1"/>
    </source>
</evidence>
<proteinExistence type="predicted"/>
<dbReference type="EMBL" id="JBJQND010000009">
    <property type="protein sequence ID" value="KAL3865743.1"/>
    <property type="molecule type" value="Genomic_DNA"/>
</dbReference>